<keyword evidence="3" id="KW-0436">Ligase</keyword>
<dbReference type="RefSeq" id="WP_345468837.1">
    <property type="nucleotide sequence ID" value="NZ_BAABHF010000029.1"/>
</dbReference>
<accession>A0ABP8QJP2</accession>
<dbReference type="InterPro" id="IPR020845">
    <property type="entry name" value="AMP-binding_CS"/>
</dbReference>
<dbReference type="InterPro" id="IPR042099">
    <property type="entry name" value="ANL_N_sf"/>
</dbReference>
<dbReference type="InterPro" id="IPR025110">
    <property type="entry name" value="AMP-bd_C"/>
</dbReference>
<gene>
    <name evidence="3" type="ORF">GCM10023191_055360</name>
</gene>
<feature type="domain" description="AMP-dependent synthetase/ligase" evidence="1">
    <location>
        <begin position="12"/>
        <end position="353"/>
    </location>
</feature>
<dbReference type="Pfam" id="PF00501">
    <property type="entry name" value="AMP-binding"/>
    <property type="match status" value="1"/>
</dbReference>
<dbReference type="InterPro" id="IPR000873">
    <property type="entry name" value="AMP-dep_synth/lig_dom"/>
</dbReference>
<dbReference type="GO" id="GO:0016874">
    <property type="term" value="F:ligase activity"/>
    <property type="evidence" value="ECO:0007669"/>
    <property type="project" value="UniProtKB-KW"/>
</dbReference>
<dbReference type="Pfam" id="PF13193">
    <property type="entry name" value="AMP-binding_C"/>
    <property type="match status" value="1"/>
</dbReference>
<dbReference type="SUPFAM" id="SSF56801">
    <property type="entry name" value="Acetyl-CoA synthetase-like"/>
    <property type="match status" value="1"/>
</dbReference>
<dbReference type="Gene3D" id="3.40.50.12780">
    <property type="entry name" value="N-terminal domain of ligase-like"/>
    <property type="match status" value="1"/>
</dbReference>
<dbReference type="PANTHER" id="PTHR43767">
    <property type="entry name" value="LONG-CHAIN-FATTY-ACID--COA LIGASE"/>
    <property type="match status" value="1"/>
</dbReference>
<dbReference type="InterPro" id="IPR050237">
    <property type="entry name" value="ATP-dep_AMP-bd_enzyme"/>
</dbReference>
<feature type="domain" description="AMP-binding enzyme C-terminal" evidence="2">
    <location>
        <begin position="403"/>
        <end position="474"/>
    </location>
</feature>
<evidence type="ECO:0000313" key="4">
    <source>
        <dbReference type="Proteomes" id="UP001500503"/>
    </source>
</evidence>
<dbReference type="PROSITE" id="PS00455">
    <property type="entry name" value="AMP_BINDING"/>
    <property type="match status" value="1"/>
</dbReference>
<keyword evidence="4" id="KW-1185">Reference proteome</keyword>
<dbReference type="Proteomes" id="UP001500503">
    <property type="component" value="Unassembled WGS sequence"/>
</dbReference>
<dbReference type="InterPro" id="IPR045851">
    <property type="entry name" value="AMP-bd_C_sf"/>
</dbReference>
<reference evidence="4" key="1">
    <citation type="journal article" date="2019" name="Int. J. Syst. Evol. Microbiol.">
        <title>The Global Catalogue of Microorganisms (GCM) 10K type strain sequencing project: providing services to taxonomists for standard genome sequencing and annotation.</title>
        <authorList>
            <consortium name="The Broad Institute Genomics Platform"/>
            <consortium name="The Broad Institute Genome Sequencing Center for Infectious Disease"/>
            <person name="Wu L."/>
            <person name="Ma J."/>
        </authorList>
    </citation>
    <scope>NUCLEOTIDE SEQUENCE [LARGE SCALE GENOMIC DNA]</scope>
    <source>
        <strain evidence="4">JCM 17933</strain>
    </source>
</reference>
<dbReference type="EMBL" id="BAABHF010000029">
    <property type="protein sequence ID" value="GAA4503012.1"/>
    <property type="molecule type" value="Genomic_DNA"/>
</dbReference>
<comment type="caution">
    <text evidence="3">The sequence shown here is derived from an EMBL/GenBank/DDBJ whole genome shotgun (WGS) entry which is preliminary data.</text>
</comment>
<dbReference type="PANTHER" id="PTHR43767:SF1">
    <property type="entry name" value="NONRIBOSOMAL PEPTIDE SYNTHASE PES1 (EUROFUNG)-RELATED"/>
    <property type="match status" value="1"/>
</dbReference>
<sequence length="508" mass="56241">MTITDVATLVVRAAERRPDRTAWTFDQTGESLTFGQVADRSAALARTLAGLGVRRRDRVAALLPNIPDFPLLWLALARLGATLVPVNLNYRSHDAGHVLTDSGAKLLVTTGAHAELADRLGVPVHYLGDPTPEAEAPLDRSRPEDLLNIQYTSGTTGLPKGCLLSHRYWTALADSMVTAFPHLGENDVMLTCQPFSYIDPQWNVLAGLRSGAHLVVLDRFHPAAFWAKVREYGVTYFYCLGMMPALLLRMPSDPRDRDHAVRAIQCSAIPPTLHRELEERWGVPWYEAFGMTETGADLRVEPDDHDETVGTGCIGRPLAHRDVRIVDPADEPVERGSVGEIVLRGIGLMDGYLGHEEATARAFRRGWFHTGDLGRMDEQGRVYYTGRLKDMIRRSGENISATEVEEVLLRHPAVRAAALVPVPDELRGEEAKAYVATDGTVSAAELAAYCDERLAYFKVPRYWELRDELPMTASQRVAKGALPREAAGAYDRATRMSGRVRLVKEEDT</sequence>
<organism evidence="3 4">
    <name type="scientific">Actinoallomurus oryzae</name>
    <dbReference type="NCBI Taxonomy" id="502180"/>
    <lineage>
        <taxon>Bacteria</taxon>
        <taxon>Bacillati</taxon>
        <taxon>Actinomycetota</taxon>
        <taxon>Actinomycetes</taxon>
        <taxon>Streptosporangiales</taxon>
        <taxon>Thermomonosporaceae</taxon>
        <taxon>Actinoallomurus</taxon>
    </lineage>
</organism>
<protein>
    <submittedName>
        <fullName evidence="3">ATP-dependent acyl-CoA ligase</fullName>
    </submittedName>
</protein>
<name>A0ABP8QJP2_9ACTN</name>
<evidence type="ECO:0000259" key="1">
    <source>
        <dbReference type="Pfam" id="PF00501"/>
    </source>
</evidence>
<evidence type="ECO:0000313" key="3">
    <source>
        <dbReference type="EMBL" id="GAA4503012.1"/>
    </source>
</evidence>
<dbReference type="Gene3D" id="3.30.300.30">
    <property type="match status" value="1"/>
</dbReference>
<proteinExistence type="predicted"/>
<evidence type="ECO:0000259" key="2">
    <source>
        <dbReference type="Pfam" id="PF13193"/>
    </source>
</evidence>